<dbReference type="EMBL" id="JAGYWB010000017">
    <property type="protein sequence ID" value="KAI0494119.1"/>
    <property type="molecule type" value="Genomic_DNA"/>
</dbReference>
<protein>
    <submittedName>
        <fullName evidence="1">Uncharacterized protein</fullName>
    </submittedName>
</protein>
<keyword evidence="2" id="KW-1185">Reference proteome</keyword>
<sequence>MAPWFKIAQYEACLEARLCAIPPKLCSAPMSNNRTNADLGRAEACAKGEKDCGLPASFCRFSNRSGSEKSEAAKKRWIRSDNHSGDGEEEVFQRVSLQLTGRVEAVDGGVEGGEETTNGASITVLWIR</sequence>
<dbReference type="Proteomes" id="UP000829196">
    <property type="component" value="Unassembled WGS sequence"/>
</dbReference>
<accession>A0A8T3ADA4</accession>
<evidence type="ECO:0000313" key="1">
    <source>
        <dbReference type="EMBL" id="KAI0494119.1"/>
    </source>
</evidence>
<reference evidence="1" key="1">
    <citation type="journal article" date="2022" name="Front. Genet.">
        <title>Chromosome-Scale Assembly of the Dendrobium nobile Genome Provides Insights Into the Molecular Mechanism of the Biosynthesis of the Medicinal Active Ingredient of Dendrobium.</title>
        <authorList>
            <person name="Xu Q."/>
            <person name="Niu S.-C."/>
            <person name="Li K.-L."/>
            <person name="Zheng P.-J."/>
            <person name="Zhang X.-J."/>
            <person name="Jia Y."/>
            <person name="Liu Y."/>
            <person name="Niu Y.-X."/>
            <person name="Yu L.-H."/>
            <person name="Chen D.-F."/>
            <person name="Zhang G.-Q."/>
        </authorList>
    </citation>
    <scope>NUCLEOTIDE SEQUENCE</scope>
    <source>
        <tissue evidence="1">Leaf</tissue>
    </source>
</reference>
<organism evidence="1 2">
    <name type="scientific">Dendrobium nobile</name>
    <name type="common">Orchid</name>
    <dbReference type="NCBI Taxonomy" id="94219"/>
    <lineage>
        <taxon>Eukaryota</taxon>
        <taxon>Viridiplantae</taxon>
        <taxon>Streptophyta</taxon>
        <taxon>Embryophyta</taxon>
        <taxon>Tracheophyta</taxon>
        <taxon>Spermatophyta</taxon>
        <taxon>Magnoliopsida</taxon>
        <taxon>Liliopsida</taxon>
        <taxon>Asparagales</taxon>
        <taxon>Orchidaceae</taxon>
        <taxon>Epidendroideae</taxon>
        <taxon>Malaxideae</taxon>
        <taxon>Dendrobiinae</taxon>
        <taxon>Dendrobium</taxon>
    </lineage>
</organism>
<evidence type="ECO:0000313" key="2">
    <source>
        <dbReference type="Proteomes" id="UP000829196"/>
    </source>
</evidence>
<name>A0A8T3ADA4_DENNO</name>
<proteinExistence type="predicted"/>
<dbReference type="AlphaFoldDB" id="A0A8T3ADA4"/>
<comment type="caution">
    <text evidence="1">The sequence shown here is derived from an EMBL/GenBank/DDBJ whole genome shotgun (WGS) entry which is preliminary data.</text>
</comment>
<gene>
    <name evidence="1" type="ORF">KFK09_024250</name>
</gene>